<accession>A0A9D4REC5</accession>
<evidence type="ECO:0000256" key="6">
    <source>
        <dbReference type="ARBA" id="ARBA00023239"/>
    </source>
</evidence>
<dbReference type="GO" id="GO:0008488">
    <property type="term" value="F:gamma-glutamyl carboxylase activity"/>
    <property type="evidence" value="ECO:0007669"/>
    <property type="project" value="InterPro"/>
</dbReference>
<organism evidence="9 10">
    <name type="scientific">Dreissena polymorpha</name>
    <name type="common">Zebra mussel</name>
    <name type="synonym">Mytilus polymorpha</name>
    <dbReference type="NCBI Taxonomy" id="45954"/>
    <lineage>
        <taxon>Eukaryota</taxon>
        <taxon>Metazoa</taxon>
        <taxon>Spiralia</taxon>
        <taxon>Lophotrochozoa</taxon>
        <taxon>Mollusca</taxon>
        <taxon>Bivalvia</taxon>
        <taxon>Autobranchia</taxon>
        <taxon>Heteroconchia</taxon>
        <taxon>Euheterodonta</taxon>
        <taxon>Imparidentia</taxon>
        <taxon>Neoheterodontei</taxon>
        <taxon>Myida</taxon>
        <taxon>Dreissenoidea</taxon>
        <taxon>Dreissenidae</taxon>
        <taxon>Dreissena</taxon>
    </lineage>
</organism>
<dbReference type="InterPro" id="IPR053934">
    <property type="entry name" value="HTTM_dom"/>
</dbReference>
<feature type="transmembrane region" description="Helical" evidence="7">
    <location>
        <begin position="173"/>
        <end position="196"/>
    </location>
</feature>
<dbReference type="InterPro" id="IPR007782">
    <property type="entry name" value="VKG_COase"/>
</dbReference>
<comment type="caution">
    <text evidence="9">The sequence shown here is derived from an EMBL/GenBank/DDBJ whole genome shotgun (WGS) entry which is preliminary data.</text>
</comment>
<proteinExistence type="predicted"/>
<feature type="transmembrane region" description="Helical" evidence="7">
    <location>
        <begin position="261"/>
        <end position="283"/>
    </location>
</feature>
<reference evidence="9" key="1">
    <citation type="journal article" date="2019" name="bioRxiv">
        <title>The Genome of the Zebra Mussel, Dreissena polymorpha: A Resource for Invasive Species Research.</title>
        <authorList>
            <person name="McCartney M.A."/>
            <person name="Auch B."/>
            <person name="Kono T."/>
            <person name="Mallez S."/>
            <person name="Zhang Y."/>
            <person name="Obille A."/>
            <person name="Becker A."/>
            <person name="Abrahante J.E."/>
            <person name="Garbe J."/>
            <person name="Badalamenti J.P."/>
            <person name="Herman A."/>
            <person name="Mangelson H."/>
            <person name="Liachko I."/>
            <person name="Sullivan S."/>
            <person name="Sone E.D."/>
            <person name="Koren S."/>
            <person name="Silverstein K.A.T."/>
            <person name="Beckman K.B."/>
            <person name="Gohl D.M."/>
        </authorList>
    </citation>
    <scope>NUCLEOTIDE SEQUENCE</scope>
    <source>
        <strain evidence="9">Duluth1</strain>
        <tissue evidence="9">Whole animal</tissue>
    </source>
</reference>
<dbReference type="InterPro" id="IPR053935">
    <property type="entry name" value="VKGC_lumenal_dom"/>
</dbReference>
<dbReference type="Pfam" id="PF05090">
    <property type="entry name" value="HTTM"/>
    <property type="match status" value="1"/>
</dbReference>
<keyword evidence="5" id="KW-1015">Disulfide bond</keyword>
<evidence type="ECO:0000256" key="5">
    <source>
        <dbReference type="ARBA" id="ARBA00023157"/>
    </source>
</evidence>
<keyword evidence="3 7" id="KW-1133">Transmembrane helix</keyword>
<evidence type="ECO:0000256" key="1">
    <source>
        <dbReference type="ARBA" id="ARBA00004127"/>
    </source>
</evidence>
<feature type="transmembrane region" description="Helical" evidence="7">
    <location>
        <begin position="112"/>
        <end position="132"/>
    </location>
</feature>
<evidence type="ECO:0000313" key="9">
    <source>
        <dbReference type="EMBL" id="KAH3863235.1"/>
    </source>
</evidence>
<dbReference type="EMBL" id="JAIWYP010000002">
    <property type="protein sequence ID" value="KAH3863235.1"/>
    <property type="molecule type" value="Genomic_DNA"/>
</dbReference>
<gene>
    <name evidence="9" type="ORF">DPMN_026215</name>
</gene>
<evidence type="ECO:0000259" key="8">
    <source>
        <dbReference type="SMART" id="SM00752"/>
    </source>
</evidence>
<keyword evidence="4 7" id="KW-0472">Membrane</keyword>
<reference evidence="9" key="2">
    <citation type="submission" date="2020-11" db="EMBL/GenBank/DDBJ databases">
        <authorList>
            <person name="McCartney M.A."/>
            <person name="Auch B."/>
            <person name="Kono T."/>
            <person name="Mallez S."/>
            <person name="Becker A."/>
            <person name="Gohl D.M."/>
            <person name="Silverstein K.A.T."/>
            <person name="Koren S."/>
            <person name="Bechman K.B."/>
            <person name="Herman A."/>
            <person name="Abrahante J.E."/>
            <person name="Garbe J."/>
        </authorList>
    </citation>
    <scope>NUCLEOTIDE SEQUENCE</scope>
    <source>
        <strain evidence="9">Duluth1</strain>
        <tissue evidence="9">Whole animal</tissue>
    </source>
</reference>
<evidence type="ECO:0000256" key="7">
    <source>
        <dbReference type="SAM" id="Phobius"/>
    </source>
</evidence>
<dbReference type="GO" id="GO:0019842">
    <property type="term" value="F:vitamin binding"/>
    <property type="evidence" value="ECO:0007669"/>
    <property type="project" value="TreeGrafter"/>
</dbReference>
<name>A0A9D4REC5_DREPO</name>
<dbReference type="Proteomes" id="UP000828390">
    <property type="component" value="Unassembled WGS sequence"/>
</dbReference>
<evidence type="ECO:0000313" key="10">
    <source>
        <dbReference type="Proteomes" id="UP000828390"/>
    </source>
</evidence>
<dbReference type="Pfam" id="PF22777">
    <property type="entry name" value="VKGC_lumenal_dom"/>
    <property type="match status" value="1"/>
</dbReference>
<dbReference type="AlphaFoldDB" id="A0A9D4REC5"/>
<feature type="transmembrane region" description="Helical" evidence="7">
    <location>
        <begin position="208"/>
        <end position="227"/>
    </location>
</feature>
<sequence length="584" mass="67962">MMSQLQTSLDHHSDDAYEMMKKTACKSTANGHGKTSIDTKASCDWFRGLFGFSVVDLSSQDHIMRLLFRPMDPAGLGFTRIIFGLLMLVDLWQERGLHEALDEYGDTSLCRFPLFNIWPVLPLQWIYIVYFIMFLGEVGIVLGLFYRVSCLMFVVPYWYLFLLDKTSWNNHSYLYGLCGILLLVTDTNHVWSVDGLLDSKKRNAHIPLWNYAIFRFQIFVLYFIAGLKKLDPDWILGYSMHYITGHWVFSPFRLFLTDGQMSVFIIHLGGLFIDLFIGFLLFFDQTRKYAIFVGSSFHGMNSQLFSIGMFPFVCLSTLPLFCDPGWPRLVIDRLPAWMTTLFKQESSCTTNPHCLYHKEHIKPDEKQPGGQLVTSCDPPPHTKAHGYHKAAAMFCVAYVSTQCFLPYSHFITQGYNHWAQGLYGYSWDMMVHSWKLQHIKITYIDKLTREEGYLNPKVWTLGARWSSHADMIKQYAACVEERLAGYNVTDIELHMDVWRALNGRFQQRAVDPRVDLIVAPWNPFQLTPWLFPLLVDLSDWRGKLVEIERDIFQQDSDTDVVFVADFPGILMRLTWCLWRTFQVY</sequence>
<comment type="subcellular location">
    <subcellularLocation>
        <location evidence="1">Endomembrane system</location>
        <topology evidence="1">Multi-pass membrane protein</topology>
    </subcellularLocation>
</comment>
<keyword evidence="2 7" id="KW-0812">Transmembrane</keyword>
<dbReference type="PANTHER" id="PTHR12639:SF6">
    <property type="entry name" value="VITAMIN K-DEPENDENT GAMMA-CARBOXYLASE"/>
    <property type="match status" value="1"/>
</dbReference>
<evidence type="ECO:0000256" key="3">
    <source>
        <dbReference type="ARBA" id="ARBA00022989"/>
    </source>
</evidence>
<dbReference type="GO" id="GO:0012505">
    <property type="term" value="C:endomembrane system"/>
    <property type="evidence" value="ECO:0007669"/>
    <property type="project" value="UniProtKB-SubCell"/>
</dbReference>
<protein>
    <recommendedName>
        <fullName evidence="8">HTTM-like domain-containing protein</fullName>
    </recommendedName>
</protein>
<feature type="transmembrane region" description="Helical" evidence="7">
    <location>
        <begin position="304"/>
        <end position="321"/>
    </location>
</feature>
<dbReference type="PANTHER" id="PTHR12639">
    <property type="entry name" value="VITAMIN K-DEPENDENT GAMMA-CARBOXYLASE"/>
    <property type="match status" value="1"/>
</dbReference>
<feature type="transmembrane region" description="Helical" evidence="7">
    <location>
        <begin position="144"/>
        <end position="161"/>
    </location>
</feature>
<dbReference type="SMART" id="SM00752">
    <property type="entry name" value="HTTM"/>
    <property type="match status" value="1"/>
</dbReference>
<evidence type="ECO:0000256" key="2">
    <source>
        <dbReference type="ARBA" id="ARBA00022692"/>
    </source>
</evidence>
<keyword evidence="10" id="KW-1185">Reference proteome</keyword>
<feature type="domain" description="HTTM-like" evidence="8">
    <location>
        <begin position="68"/>
        <end position="326"/>
    </location>
</feature>
<keyword evidence="6" id="KW-0456">Lyase</keyword>
<evidence type="ECO:0000256" key="4">
    <source>
        <dbReference type="ARBA" id="ARBA00023136"/>
    </source>
</evidence>
<dbReference type="InterPro" id="IPR011020">
    <property type="entry name" value="HTTM-like"/>
</dbReference>